<keyword evidence="1" id="KW-0812">Transmembrane</keyword>
<proteinExistence type="predicted"/>
<dbReference type="EMBL" id="MPON01000010">
    <property type="protein sequence ID" value="OKA34345.1"/>
    <property type="molecule type" value="Genomic_DNA"/>
</dbReference>
<feature type="transmembrane region" description="Helical" evidence="1">
    <location>
        <begin position="48"/>
        <end position="65"/>
    </location>
</feature>
<protein>
    <submittedName>
        <fullName evidence="2">Uncharacterized protein</fullName>
    </submittedName>
</protein>
<accession>A0A1Q4L7A8</accession>
<keyword evidence="1" id="KW-0472">Membrane</keyword>
<evidence type="ECO:0000313" key="2">
    <source>
        <dbReference type="EMBL" id="OKA34345.1"/>
    </source>
</evidence>
<name>A0A1Q4L7A8_BACCE</name>
<dbReference type="AlphaFoldDB" id="A0A1Q4L7A8"/>
<dbReference type="RefSeq" id="WP_073518371.1">
    <property type="nucleotide sequence ID" value="NZ_MPOM01000008.1"/>
</dbReference>
<dbReference type="Proteomes" id="UP000186535">
    <property type="component" value="Unassembled WGS sequence"/>
</dbReference>
<evidence type="ECO:0000313" key="3">
    <source>
        <dbReference type="Proteomes" id="UP000186535"/>
    </source>
</evidence>
<evidence type="ECO:0000256" key="1">
    <source>
        <dbReference type="SAM" id="Phobius"/>
    </source>
</evidence>
<organism evidence="2 3">
    <name type="scientific">Bacillus cereus</name>
    <dbReference type="NCBI Taxonomy" id="1396"/>
    <lineage>
        <taxon>Bacteria</taxon>
        <taxon>Bacillati</taxon>
        <taxon>Bacillota</taxon>
        <taxon>Bacilli</taxon>
        <taxon>Bacillales</taxon>
        <taxon>Bacillaceae</taxon>
        <taxon>Bacillus</taxon>
        <taxon>Bacillus cereus group</taxon>
    </lineage>
</organism>
<reference evidence="2 3" key="1">
    <citation type="submission" date="2016-11" db="EMBL/GenBank/DDBJ databases">
        <title>Identification of Bacillus cereus isolated from egg-white.</title>
        <authorList>
            <person name="Soni A."/>
            <person name="Oey I."/>
            <person name="Silcock P."/>
            <person name="Bremer P."/>
        </authorList>
    </citation>
    <scope>NUCLEOTIDE SEQUENCE [LARGE SCALE GENOMIC DNA]</scope>
    <source>
        <strain evidence="2 3">NZAS03</strain>
    </source>
</reference>
<gene>
    <name evidence="2" type="ORF">BJR07_22750</name>
</gene>
<sequence>MRRKTRSNLILFKKRSINRKRNRKLRLVNSHENEYTQKNTGKYLMHKVFNFLCFVSVIAGIIYYITNEDFLWINIGVTEEEALTITHDVVKTQTQLILQDLGVGDDGISSKIIIHNTYPDNGYAGLFYGDYVIANGVKSYVQKSGVIDIYPMVYFMRRDKDGNLVSIPSNQRPNKDGFREGMNQVLAHELRHYWQHQTGVFYKHPYDTSIPHDERWAEKDANDYMERYYKSLQHKK</sequence>
<keyword evidence="1" id="KW-1133">Transmembrane helix</keyword>
<comment type="caution">
    <text evidence="2">The sequence shown here is derived from an EMBL/GenBank/DDBJ whole genome shotgun (WGS) entry which is preliminary data.</text>
</comment>